<dbReference type="EMBL" id="KB304756">
    <property type="protein sequence ID" value="ELU01722.1"/>
    <property type="molecule type" value="Genomic_DNA"/>
</dbReference>
<dbReference type="Pfam" id="PF00001">
    <property type="entry name" value="7tm_1"/>
    <property type="match status" value="1"/>
</dbReference>
<dbReference type="SUPFAM" id="SSF81321">
    <property type="entry name" value="Family A G protein-coupled receptor-like"/>
    <property type="match status" value="1"/>
</dbReference>
<evidence type="ECO:0000256" key="7">
    <source>
        <dbReference type="ARBA" id="ARBA00023170"/>
    </source>
</evidence>
<organism evidence="12">
    <name type="scientific">Capitella teleta</name>
    <name type="common">Polychaete worm</name>
    <dbReference type="NCBI Taxonomy" id="283909"/>
    <lineage>
        <taxon>Eukaryota</taxon>
        <taxon>Metazoa</taxon>
        <taxon>Spiralia</taxon>
        <taxon>Lophotrochozoa</taxon>
        <taxon>Annelida</taxon>
        <taxon>Polychaeta</taxon>
        <taxon>Sedentaria</taxon>
        <taxon>Scolecida</taxon>
        <taxon>Capitellidae</taxon>
        <taxon>Capitella</taxon>
    </lineage>
</organism>
<evidence type="ECO:0000256" key="4">
    <source>
        <dbReference type="ARBA" id="ARBA00022989"/>
    </source>
</evidence>
<name>R7UEM0_CAPTE</name>
<evidence type="ECO:0000256" key="2">
    <source>
        <dbReference type="ARBA" id="ARBA00022475"/>
    </source>
</evidence>
<feature type="transmembrane region" description="Helical" evidence="10">
    <location>
        <begin position="123"/>
        <end position="145"/>
    </location>
</feature>
<feature type="region of interest" description="Disordered" evidence="9">
    <location>
        <begin position="214"/>
        <end position="233"/>
    </location>
</feature>
<dbReference type="PANTHER" id="PTHR24248">
    <property type="entry name" value="ADRENERGIC RECEPTOR-RELATED G-PROTEIN COUPLED RECEPTOR"/>
    <property type="match status" value="1"/>
</dbReference>
<reference evidence="13" key="3">
    <citation type="submission" date="2015-06" db="UniProtKB">
        <authorList>
            <consortium name="EnsemblMetazoa"/>
        </authorList>
    </citation>
    <scope>IDENTIFICATION</scope>
</reference>
<dbReference type="EMBL" id="AMQN01009154">
    <property type="status" value="NOT_ANNOTATED_CDS"/>
    <property type="molecule type" value="Genomic_DNA"/>
</dbReference>
<dbReference type="Proteomes" id="UP000014760">
    <property type="component" value="Unassembled WGS sequence"/>
</dbReference>
<feature type="transmembrane region" description="Helical" evidence="10">
    <location>
        <begin position="286"/>
        <end position="309"/>
    </location>
</feature>
<keyword evidence="7" id="KW-0675">Receptor</keyword>
<dbReference type="PROSITE" id="PS50262">
    <property type="entry name" value="G_PROTEIN_RECEP_F1_2"/>
    <property type="match status" value="1"/>
</dbReference>
<comment type="subcellular location">
    <subcellularLocation>
        <location evidence="1">Cell membrane</location>
        <topology evidence="1">Multi-pass membrane protein</topology>
    </subcellularLocation>
</comment>
<dbReference type="InterPro" id="IPR000276">
    <property type="entry name" value="GPCR_Rhodpsn"/>
</dbReference>
<keyword evidence="2" id="KW-1003">Cell membrane</keyword>
<evidence type="ECO:0000256" key="1">
    <source>
        <dbReference type="ARBA" id="ARBA00004651"/>
    </source>
</evidence>
<evidence type="ECO:0000313" key="14">
    <source>
        <dbReference type="Proteomes" id="UP000014760"/>
    </source>
</evidence>
<keyword evidence="14" id="KW-1185">Reference proteome</keyword>
<feature type="domain" description="G-protein coupled receptors family 1 profile" evidence="11">
    <location>
        <begin position="1"/>
        <end position="342"/>
    </location>
</feature>
<evidence type="ECO:0000256" key="3">
    <source>
        <dbReference type="ARBA" id="ARBA00022692"/>
    </source>
</evidence>
<accession>R7UEM0</accession>
<keyword evidence="6 10" id="KW-0472">Membrane</keyword>
<evidence type="ECO:0000256" key="5">
    <source>
        <dbReference type="ARBA" id="ARBA00023040"/>
    </source>
</evidence>
<keyword evidence="3 10" id="KW-0812">Transmembrane</keyword>
<dbReference type="Gene3D" id="1.20.1070.10">
    <property type="entry name" value="Rhodopsin 7-helix transmembrane proteins"/>
    <property type="match status" value="2"/>
</dbReference>
<evidence type="ECO:0000259" key="11">
    <source>
        <dbReference type="PROSITE" id="PS50262"/>
    </source>
</evidence>
<dbReference type="STRING" id="283909.R7UEM0"/>
<dbReference type="CDD" id="cd00637">
    <property type="entry name" value="7tm_classA_rhodopsin-like"/>
    <property type="match status" value="1"/>
</dbReference>
<evidence type="ECO:0000313" key="13">
    <source>
        <dbReference type="EnsemblMetazoa" id="CapteP175120"/>
    </source>
</evidence>
<sequence>MMQAIFVMMPSLVYVMLDGCWRPKQICFALQGAETMLLAATMAHICLAVCDCHTALLRPLQYQLRQVSAYSTLNIVITWLFAAIMSMPFLVVSGVMPTQEAQEQCTPHACTLMRPEHALAKTGGVLLLPSAILLGLYTCAHRAIVKQQSVITKMQAEVNSGTTSNGDVTGLDHLEHDIASEKTITQTIDICCQLAGVSPISRALTTPDITACPEEIATDSNAPRNEEEEQEKYDRCKQCNGDAQAAGDEQSESHQRSNSIKCIAQVHLHQRQGKRMTLRVHRQRSVLRLALLMVCAFLVLVLPNCLAQVVTSVCASCDTSAALSIALQWLSHSSCLINPIIYILATKDFQQSFKELCPC</sequence>
<dbReference type="GO" id="GO:0004930">
    <property type="term" value="F:G protein-coupled receptor activity"/>
    <property type="evidence" value="ECO:0007669"/>
    <property type="project" value="UniProtKB-KW"/>
</dbReference>
<evidence type="ECO:0000256" key="10">
    <source>
        <dbReference type="SAM" id="Phobius"/>
    </source>
</evidence>
<dbReference type="PRINTS" id="PR00237">
    <property type="entry name" value="GPCRRHODOPSN"/>
</dbReference>
<reference evidence="12 14" key="2">
    <citation type="journal article" date="2013" name="Nature">
        <title>Insights into bilaterian evolution from three spiralian genomes.</title>
        <authorList>
            <person name="Simakov O."/>
            <person name="Marletaz F."/>
            <person name="Cho S.J."/>
            <person name="Edsinger-Gonzales E."/>
            <person name="Havlak P."/>
            <person name="Hellsten U."/>
            <person name="Kuo D.H."/>
            <person name="Larsson T."/>
            <person name="Lv J."/>
            <person name="Arendt D."/>
            <person name="Savage R."/>
            <person name="Osoegawa K."/>
            <person name="de Jong P."/>
            <person name="Grimwood J."/>
            <person name="Chapman J.A."/>
            <person name="Shapiro H."/>
            <person name="Aerts A."/>
            <person name="Otillar R.P."/>
            <person name="Terry A.Y."/>
            <person name="Boore J.L."/>
            <person name="Grigoriev I.V."/>
            <person name="Lindberg D.R."/>
            <person name="Seaver E.C."/>
            <person name="Weisblat D.A."/>
            <person name="Putnam N.H."/>
            <person name="Rokhsar D.S."/>
        </authorList>
    </citation>
    <scope>NUCLEOTIDE SEQUENCE</scope>
    <source>
        <strain evidence="12 14">I ESC-2004</strain>
    </source>
</reference>
<dbReference type="EnsemblMetazoa" id="CapteT175120">
    <property type="protein sequence ID" value="CapteP175120"/>
    <property type="gene ID" value="CapteG175120"/>
</dbReference>
<proteinExistence type="predicted"/>
<dbReference type="AlphaFoldDB" id="R7UEM0"/>
<feature type="transmembrane region" description="Helical" evidence="10">
    <location>
        <begin position="321"/>
        <end position="345"/>
    </location>
</feature>
<dbReference type="InterPro" id="IPR017452">
    <property type="entry name" value="GPCR_Rhodpsn_7TM"/>
</dbReference>
<keyword evidence="4 10" id="KW-1133">Transmembrane helix</keyword>
<evidence type="ECO:0000313" key="12">
    <source>
        <dbReference type="EMBL" id="ELU01722.1"/>
    </source>
</evidence>
<evidence type="ECO:0000256" key="9">
    <source>
        <dbReference type="SAM" id="MobiDB-lite"/>
    </source>
</evidence>
<keyword evidence="8" id="KW-0807">Transducer</keyword>
<evidence type="ECO:0000256" key="6">
    <source>
        <dbReference type="ARBA" id="ARBA00023136"/>
    </source>
</evidence>
<keyword evidence="5" id="KW-0297">G-protein coupled receptor</keyword>
<gene>
    <name evidence="12" type="ORF">CAPTEDRAFT_175120</name>
</gene>
<dbReference type="HOGENOM" id="CLU_772198_0_0_1"/>
<reference evidence="14" key="1">
    <citation type="submission" date="2012-12" db="EMBL/GenBank/DDBJ databases">
        <authorList>
            <person name="Hellsten U."/>
            <person name="Grimwood J."/>
            <person name="Chapman J.A."/>
            <person name="Shapiro H."/>
            <person name="Aerts A."/>
            <person name="Otillar R.P."/>
            <person name="Terry A.Y."/>
            <person name="Boore J.L."/>
            <person name="Simakov O."/>
            <person name="Marletaz F."/>
            <person name="Cho S.-J."/>
            <person name="Edsinger-Gonzales E."/>
            <person name="Havlak P."/>
            <person name="Kuo D.-H."/>
            <person name="Larsson T."/>
            <person name="Lv J."/>
            <person name="Arendt D."/>
            <person name="Savage R."/>
            <person name="Osoegawa K."/>
            <person name="de Jong P."/>
            <person name="Lindberg D.R."/>
            <person name="Seaver E.C."/>
            <person name="Weisblat D.A."/>
            <person name="Putnam N.H."/>
            <person name="Grigoriev I.V."/>
            <person name="Rokhsar D.S."/>
        </authorList>
    </citation>
    <scope>NUCLEOTIDE SEQUENCE</scope>
    <source>
        <strain evidence="14">I ESC-2004</strain>
    </source>
</reference>
<feature type="transmembrane region" description="Helical" evidence="10">
    <location>
        <begin position="69"/>
        <end position="91"/>
    </location>
</feature>
<protein>
    <recommendedName>
        <fullName evidence="11">G-protein coupled receptors family 1 profile domain-containing protein</fullName>
    </recommendedName>
</protein>
<evidence type="ECO:0000256" key="8">
    <source>
        <dbReference type="ARBA" id="ARBA00023224"/>
    </source>
</evidence>
<dbReference type="PANTHER" id="PTHR24248:SF192">
    <property type="entry name" value="G-PROTEIN COUPLED RECEPTORS FAMILY 1 PROFILE DOMAIN-CONTAINING PROTEIN"/>
    <property type="match status" value="1"/>
</dbReference>
<dbReference type="GO" id="GO:0005886">
    <property type="term" value="C:plasma membrane"/>
    <property type="evidence" value="ECO:0007669"/>
    <property type="project" value="UniProtKB-SubCell"/>
</dbReference>